<keyword evidence="2" id="KW-0723">Serine/threonine-protein kinase</keyword>
<dbReference type="OrthoDB" id="5800476at2759"/>
<dbReference type="RefSeq" id="XP_068370617.1">
    <property type="nucleotide sequence ID" value="XM_068490726.1"/>
</dbReference>
<feature type="region of interest" description="Disordered" evidence="8">
    <location>
        <begin position="354"/>
        <end position="435"/>
    </location>
</feature>
<keyword evidence="6 7" id="KW-0067">ATP-binding</keyword>
<protein>
    <recommendedName>
        <fullName evidence="1">non-specific serine/threonine protein kinase</fullName>
        <ecNumber evidence="1">2.7.11.1</ecNumber>
    </recommendedName>
</protein>
<dbReference type="PROSITE" id="PS00107">
    <property type="entry name" value="PROTEIN_KINASE_ATP"/>
    <property type="match status" value="1"/>
</dbReference>
<evidence type="ECO:0000313" key="10">
    <source>
        <dbReference type="EMBL" id="OHT17481.1"/>
    </source>
</evidence>
<evidence type="ECO:0000256" key="4">
    <source>
        <dbReference type="ARBA" id="ARBA00022741"/>
    </source>
</evidence>
<reference evidence="10" key="1">
    <citation type="submission" date="2016-10" db="EMBL/GenBank/DDBJ databases">
        <authorList>
            <person name="Benchimol M."/>
            <person name="Almeida L.G."/>
            <person name="Vasconcelos A.T."/>
            <person name="Perreira-Neves A."/>
            <person name="Rosa I.A."/>
            <person name="Tasca T."/>
            <person name="Bogo M.R."/>
            <person name="de Souza W."/>
        </authorList>
    </citation>
    <scope>NUCLEOTIDE SEQUENCE [LARGE SCALE GENOMIC DNA]</scope>
    <source>
        <strain evidence="10">K</strain>
    </source>
</reference>
<evidence type="ECO:0000256" key="2">
    <source>
        <dbReference type="ARBA" id="ARBA00022527"/>
    </source>
</evidence>
<dbReference type="EMBL" id="MLAK01000002">
    <property type="protein sequence ID" value="OHT17481.1"/>
    <property type="molecule type" value="Genomic_DNA"/>
</dbReference>
<name>A0A1J4L1T9_9EUKA</name>
<feature type="region of interest" description="Disordered" evidence="8">
    <location>
        <begin position="496"/>
        <end position="517"/>
    </location>
</feature>
<feature type="binding site" evidence="7">
    <location>
        <position position="82"/>
    </location>
    <ligand>
        <name>ATP</name>
        <dbReference type="ChEBI" id="CHEBI:30616"/>
    </ligand>
</feature>
<dbReference type="FunFam" id="1.10.510.10:FF:000596">
    <property type="entry name" value="CK1 family protein kinase"/>
    <property type="match status" value="1"/>
</dbReference>
<dbReference type="SMART" id="SM00220">
    <property type="entry name" value="S_TKc"/>
    <property type="match status" value="1"/>
</dbReference>
<dbReference type="PANTHER" id="PTHR11909">
    <property type="entry name" value="CASEIN KINASE-RELATED"/>
    <property type="match status" value="1"/>
</dbReference>
<dbReference type="InterPro" id="IPR000719">
    <property type="entry name" value="Prot_kinase_dom"/>
</dbReference>
<keyword evidence="5" id="KW-0418">Kinase</keyword>
<dbReference type="VEuPathDB" id="TrichDB:TRFO_02503"/>
<organism evidence="10 11">
    <name type="scientific">Tritrichomonas foetus</name>
    <dbReference type="NCBI Taxonomy" id="1144522"/>
    <lineage>
        <taxon>Eukaryota</taxon>
        <taxon>Metamonada</taxon>
        <taxon>Parabasalia</taxon>
        <taxon>Tritrichomonadida</taxon>
        <taxon>Tritrichomonadidae</taxon>
        <taxon>Tritrichomonas</taxon>
    </lineage>
</organism>
<evidence type="ECO:0000313" key="11">
    <source>
        <dbReference type="Proteomes" id="UP000179807"/>
    </source>
</evidence>
<feature type="domain" description="Protein kinase" evidence="9">
    <location>
        <begin position="53"/>
        <end position="322"/>
    </location>
</feature>
<keyword evidence="4 7" id="KW-0547">Nucleotide-binding</keyword>
<gene>
    <name evidence="10" type="ORF">TRFO_02503</name>
</gene>
<keyword evidence="3" id="KW-0808">Transferase</keyword>
<dbReference type="Pfam" id="PF00069">
    <property type="entry name" value="Pkinase"/>
    <property type="match status" value="1"/>
</dbReference>
<feature type="compositionally biased region" description="Low complexity" evidence="8">
    <location>
        <begin position="374"/>
        <end position="421"/>
    </location>
</feature>
<comment type="caution">
    <text evidence="10">The sequence shown here is derived from an EMBL/GenBank/DDBJ whole genome shotgun (WGS) entry which is preliminary data.</text>
</comment>
<accession>A0A1J4L1T9</accession>
<dbReference type="EC" id="2.7.11.1" evidence="1"/>
<sequence length="517" mass="58258">MINFVLKNDYFPKFLYKGQKEGKSTSKKSKFSSLSFSLFGNTQQMDLRVGSKYRLKKRIGAGSFGEIYAGENVTTHEEVAIKLEPARTRPPQLMTESKIYKSLSGGTGIPSIKWYGVEGDYNVLVIELLGKSIEDLFVSCQRKFTLKTVLMLADQMLSRIEYIHNKGFVHRDIKPDNFMIGLGGHSNQVYAIDFGLSKKYRDSRTHQHIPFREGKPFTGTARYSSINTHLGFEQSRRDDIESIAYILIYLLNGSLPWMGFHAENKKQKIEMIGEKKLAKTPDILCQGLPSEFSLFLTEARKLEFPDRPDYSLYRQMFRDLFIREGYTYDSRYDWVIRAQAAAISPFSFAPVGGQASKHENVQAQQGQNQATADSSDANINHNHNNSSVNNNLNQNYSNNFLSNNAHSNNLNSNNNINMNGSQGPSNVGGGRPSLQMQMHVPQRPMQQSSQPLINAHVRAPIRGNLNRPSQAPPVPRMPSNYAIQGFNGNMHPPARAMGGNIPNWSKPPARRPNFGRP</sequence>
<dbReference type="PROSITE" id="PS00108">
    <property type="entry name" value="PROTEIN_KINASE_ST"/>
    <property type="match status" value="1"/>
</dbReference>
<dbReference type="Proteomes" id="UP000179807">
    <property type="component" value="Unassembled WGS sequence"/>
</dbReference>
<dbReference type="GO" id="GO:0005524">
    <property type="term" value="F:ATP binding"/>
    <property type="evidence" value="ECO:0007669"/>
    <property type="project" value="UniProtKB-UniRule"/>
</dbReference>
<evidence type="ECO:0000256" key="7">
    <source>
        <dbReference type="PROSITE-ProRule" id="PRU10141"/>
    </source>
</evidence>
<dbReference type="InterPro" id="IPR011009">
    <property type="entry name" value="Kinase-like_dom_sf"/>
</dbReference>
<evidence type="ECO:0000256" key="6">
    <source>
        <dbReference type="ARBA" id="ARBA00022840"/>
    </source>
</evidence>
<dbReference type="InterPro" id="IPR050235">
    <property type="entry name" value="CK1_Ser-Thr_kinase"/>
</dbReference>
<evidence type="ECO:0000256" key="5">
    <source>
        <dbReference type="ARBA" id="ARBA00022777"/>
    </source>
</evidence>
<proteinExistence type="predicted"/>
<evidence type="ECO:0000259" key="9">
    <source>
        <dbReference type="PROSITE" id="PS50011"/>
    </source>
</evidence>
<dbReference type="Gene3D" id="1.10.510.10">
    <property type="entry name" value="Transferase(Phosphotransferase) domain 1"/>
    <property type="match status" value="1"/>
</dbReference>
<dbReference type="AlphaFoldDB" id="A0A1J4L1T9"/>
<dbReference type="InterPro" id="IPR017441">
    <property type="entry name" value="Protein_kinase_ATP_BS"/>
</dbReference>
<dbReference type="GO" id="GO:0004674">
    <property type="term" value="F:protein serine/threonine kinase activity"/>
    <property type="evidence" value="ECO:0007669"/>
    <property type="project" value="UniProtKB-KW"/>
</dbReference>
<dbReference type="SUPFAM" id="SSF56112">
    <property type="entry name" value="Protein kinase-like (PK-like)"/>
    <property type="match status" value="1"/>
</dbReference>
<dbReference type="FunFam" id="3.30.200.20:FF:000538">
    <property type="entry name" value="Putative Casein kinase I"/>
    <property type="match status" value="1"/>
</dbReference>
<evidence type="ECO:0000256" key="8">
    <source>
        <dbReference type="SAM" id="MobiDB-lite"/>
    </source>
</evidence>
<keyword evidence="11" id="KW-1185">Reference proteome</keyword>
<dbReference type="PROSITE" id="PS50011">
    <property type="entry name" value="PROTEIN_KINASE_DOM"/>
    <property type="match status" value="1"/>
</dbReference>
<evidence type="ECO:0000256" key="3">
    <source>
        <dbReference type="ARBA" id="ARBA00022679"/>
    </source>
</evidence>
<dbReference type="InterPro" id="IPR008271">
    <property type="entry name" value="Ser/Thr_kinase_AS"/>
</dbReference>
<evidence type="ECO:0000256" key="1">
    <source>
        <dbReference type="ARBA" id="ARBA00012513"/>
    </source>
</evidence>
<dbReference type="GeneID" id="94825430"/>
<feature type="compositionally biased region" description="Polar residues" evidence="8">
    <location>
        <begin position="361"/>
        <end position="373"/>
    </location>
</feature>
<dbReference type="CDD" id="cd14016">
    <property type="entry name" value="STKc_CK1"/>
    <property type="match status" value="1"/>
</dbReference>